<evidence type="ECO:0000259" key="1">
    <source>
        <dbReference type="PROSITE" id="PS50404"/>
    </source>
</evidence>
<dbReference type="SUPFAM" id="SSF52833">
    <property type="entry name" value="Thioredoxin-like"/>
    <property type="match status" value="1"/>
</dbReference>
<comment type="caution">
    <text evidence="2">The sequence shown here is derived from an EMBL/GenBank/DDBJ whole genome shotgun (WGS) entry which is preliminary data.</text>
</comment>
<sequence>MTDLLLHQYDSSPFSEKVRVCLGIKGLAWAAVDQPVVMPKPELVPLTGGYRKIPVLQVGADVYCDSVLIVRELEARHPAPSLFPSGSGGIASALSEWTDRSFFQAAVAVIFAHVGETIGEEFIKDREKLSGAPFDIAGMKAAFPHMATQLRSHAANVAQQLADGRAFLEGEKPGLADANAFYNLWFAGSFYPPSKALFEDLPGLSDWYARVVAIGHGQRREASRAEALDAARKAEPLAAPVPAGEAAAAPGDAALVGQKVAIAATDYGRDPITGTLVGASAHRLVLRREDADLGAIQVHVPRLGFALMPAA</sequence>
<feature type="domain" description="GST N-terminal" evidence="1">
    <location>
        <begin position="2"/>
        <end position="81"/>
    </location>
</feature>
<dbReference type="AlphaFoldDB" id="A0A7Y0GC60"/>
<dbReference type="Gene3D" id="3.40.30.110">
    <property type="match status" value="2"/>
</dbReference>
<dbReference type="InterPro" id="IPR004045">
    <property type="entry name" value="Glutathione_S-Trfase_N"/>
</dbReference>
<reference evidence="2 3" key="1">
    <citation type="submission" date="2020-04" db="EMBL/GenBank/DDBJ databases">
        <title>Novosphingobium sp. TW-4 isolated from soil.</title>
        <authorList>
            <person name="Dahal R.H."/>
            <person name="Chaudhary D.K."/>
        </authorList>
    </citation>
    <scope>NUCLEOTIDE SEQUENCE [LARGE SCALE GENOMIC DNA]</scope>
    <source>
        <strain evidence="2 3">TW-4</strain>
    </source>
</reference>
<organism evidence="2 3">
    <name type="scientific">Novosphingobium olei</name>
    <dbReference type="NCBI Taxonomy" id="2728851"/>
    <lineage>
        <taxon>Bacteria</taxon>
        <taxon>Pseudomonadati</taxon>
        <taxon>Pseudomonadota</taxon>
        <taxon>Alphaproteobacteria</taxon>
        <taxon>Sphingomonadales</taxon>
        <taxon>Sphingomonadaceae</taxon>
        <taxon>Novosphingobium</taxon>
    </lineage>
</organism>
<protein>
    <submittedName>
        <fullName evidence="2">Glutathione S-transferase family protein</fullName>
    </submittedName>
</protein>
<gene>
    <name evidence="2" type="ORF">HHL27_19240</name>
</gene>
<accession>A0A7Y0GC60</accession>
<dbReference type="InterPro" id="IPR036249">
    <property type="entry name" value="Thioredoxin-like_sf"/>
</dbReference>
<evidence type="ECO:0000313" key="2">
    <source>
        <dbReference type="EMBL" id="NML95813.1"/>
    </source>
</evidence>
<dbReference type="InterPro" id="IPR036282">
    <property type="entry name" value="Glutathione-S-Trfase_C_sf"/>
</dbReference>
<dbReference type="CDD" id="cd00570">
    <property type="entry name" value="GST_N_family"/>
    <property type="match status" value="1"/>
</dbReference>
<dbReference type="RefSeq" id="WP_169495018.1">
    <property type="nucleotide sequence ID" value="NZ_JABBGM010000013.1"/>
</dbReference>
<keyword evidence="3" id="KW-1185">Reference proteome</keyword>
<dbReference type="EMBL" id="JABBGM010000013">
    <property type="protein sequence ID" value="NML95813.1"/>
    <property type="molecule type" value="Genomic_DNA"/>
</dbReference>
<dbReference type="PROSITE" id="PS50404">
    <property type="entry name" value="GST_NTER"/>
    <property type="match status" value="1"/>
</dbReference>
<dbReference type="GO" id="GO:0016740">
    <property type="term" value="F:transferase activity"/>
    <property type="evidence" value="ECO:0007669"/>
    <property type="project" value="UniProtKB-KW"/>
</dbReference>
<dbReference type="Proteomes" id="UP000583556">
    <property type="component" value="Unassembled WGS sequence"/>
</dbReference>
<proteinExistence type="predicted"/>
<evidence type="ECO:0000313" key="3">
    <source>
        <dbReference type="Proteomes" id="UP000583556"/>
    </source>
</evidence>
<dbReference type="Pfam" id="PF13410">
    <property type="entry name" value="GST_C_2"/>
    <property type="match status" value="1"/>
</dbReference>
<name>A0A7Y0GC60_9SPHN</name>
<keyword evidence="2" id="KW-0808">Transferase</keyword>
<dbReference type="SUPFAM" id="SSF47616">
    <property type="entry name" value="GST C-terminal domain-like"/>
    <property type="match status" value="1"/>
</dbReference>
<dbReference type="Pfam" id="PF13417">
    <property type="entry name" value="GST_N_3"/>
    <property type="match status" value="1"/>
</dbReference>
<dbReference type="CDD" id="cd00299">
    <property type="entry name" value="GST_C_family"/>
    <property type="match status" value="1"/>
</dbReference>